<dbReference type="InterPro" id="IPR012427">
    <property type="entry name" value="DUF1622"/>
</dbReference>
<sequence length="126" mass="13562">MSVMTESLIVEGIHWITRAIEVTGTAIIVVGAGSSLIRFLQQSVKGPIDQDVVGSFRSSLGEAILLGLEFLVAADIINTIAIQPTLSSLAVLAGIVLIRTFLSFSLEVEIKGRWPWQRATGTPRDD</sequence>
<evidence type="ECO:0000313" key="3">
    <source>
        <dbReference type="Proteomes" id="UP000283469"/>
    </source>
</evidence>
<evidence type="ECO:0000313" key="2">
    <source>
        <dbReference type="EMBL" id="RJG52014.1"/>
    </source>
</evidence>
<dbReference type="AlphaFoldDB" id="A0A418YM57"/>
<dbReference type="Proteomes" id="UP000283469">
    <property type="component" value="Unassembled WGS sequence"/>
</dbReference>
<keyword evidence="1" id="KW-0812">Transmembrane</keyword>
<dbReference type="Pfam" id="PF07784">
    <property type="entry name" value="DUF1622"/>
    <property type="match status" value="1"/>
</dbReference>
<dbReference type="PANTHER" id="PTHR38468:SF1">
    <property type="entry name" value="SLL0939 PROTEIN"/>
    <property type="match status" value="1"/>
</dbReference>
<keyword evidence="1" id="KW-0472">Membrane</keyword>
<dbReference type="EMBL" id="QVRA01000036">
    <property type="protein sequence ID" value="RJG52014.1"/>
    <property type="molecule type" value="Genomic_DNA"/>
</dbReference>
<evidence type="ECO:0000256" key="1">
    <source>
        <dbReference type="SAM" id="Phobius"/>
    </source>
</evidence>
<comment type="caution">
    <text evidence="2">The sequence shown here is derived from an EMBL/GenBank/DDBJ whole genome shotgun (WGS) entry which is preliminary data.</text>
</comment>
<gene>
    <name evidence="2" type="ORF">D0Z70_22080</name>
</gene>
<organism evidence="2 3">
    <name type="scientific">Sphingobium terrigena</name>
    <dbReference type="NCBI Taxonomy" id="2304063"/>
    <lineage>
        <taxon>Bacteria</taxon>
        <taxon>Pseudomonadati</taxon>
        <taxon>Pseudomonadota</taxon>
        <taxon>Alphaproteobacteria</taxon>
        <taxon>Sphingomonadales</taxon>
        <taxon>Sphingomonadaceae</taxon>
        <taxon>Sphingobium</taxon>
    </lineage>
</organism>
<feature type="transmembrane region" description="Helical" evidence="1">
    <location>
        <begin position="20"/>
        <end position="40"/>
    </location>
</feature>
<accession>A0A418YM57</accession>
<keyword evidence="3" id="KW-1185">Reference proteome</keyword>
<dbReference type="PANTHER" id="PTHR38468">
    <property type="entry name" value="SLL0939 PROTEIN"/>
    <property type="match status" value="1"/>
</dbReference>
<protein>
    <submittedName>
        <fullName evidence="2">DUF1622 domain-containing protein</fullName>
    </submittedName>
</protein>
<proteinExistence type="predicted"/>
<keyword evidence="1" id="KW-1133">Transmembrane helix</keyword>
<name>A0A418YM57_9SPHN</name>
<reference evidence="2 3" key="1">
    <citation type="submission" date="2018-08" db="EMBL/GenBank/DDBJ databases">
        <title>Sphingobium sp. EO9.</title>
        <authorList>
            <person name="Park Y."/>
            <person name="Kim K.H."/>
            <person name="Jeon C.O."/>
        </authorList>
    </citation>
    <scope>NUCLEOTIDE SEQUENCE [LARGE SCALE GENOMIC DNA]</scope>
    <source>
        <strain evidence="2 3">EO9</strain>
    </source>
</reference>
<dbReference type="OrthoDB" id="9812897at2"/>